<keyword evidence="4" id="KW-0963">Cytoplasm</keyword>
<evidence type="ECO:0000256" key="5">
    <source>
        <dbReference type="ARBA" id="ARBA00022824"/>
    </source>
</evidence>
<dbReference type="GO" id="GO:0005739">
    <property type="term" value="C:mitochondrion"/>
    <property type="evidence" value="ECO:0007669"/>
    <property type="project" value="UniProtKB-SubCell"/>
</dbReference>
<comment type="subcellular location">
    <subcellularLocation>
        <location evidence="3">Cytoplasm</location>
        <location evidence="3">Cytosol</location>
    </subcellularLocation>
    <subcellularLocation>
        <location evidence="2">Endoplasmic reticulum</location>
    </subcellularLocation>
    <subcellularLocation>
        <location evidence="1">Mitochondrion</location>
    </subcellularLocation>
</comment>
<feature type="region of interest" description="Disordered" evidence="7">
    <location>
        <begin position="701"/>
        <end position="723"/>
    </location>
</feature>
<keyword evidence="5" id="KW-0256">Endoplasmic reticulum</keyword>
<dbReference type="SUPFAM" id="SSF48371">
    <property type="entry name" value="ARM repeat"/>
    <property type="match status" value="1"/>
</dbReference>
<name>A0A286UUS0_9AGAM</name>
<comment type="caution">
    <text evidence="8">The sequence shown here is derived from an EMBL/GenBank/DDBJ whole genome shotgun (WGS) entry which is preliminary data.</text>
</comment>
<dbReference type="GO" id="GO:0005829">
    <property type="term" value="C:cytosol"/>
    <property type="evidence" value="ECO:0007669"/>
    <property type="project" value="UniProtKB-SubCell"/>
</dbReference>
<accession>A0A286UUS0</accession>
<evidence type="ECO:0000256" key="7">
    <source>
        <dbReference type="SAM" id="MobiDB-lite"/>
    </source>
</evidence>
<feature type="compositionally biased region" description="Basic and acidic residues" evidence="7">
    <location>
        <begin position="701"/>
        <end position="718"/>
    </location>
</feature>
<evidence type="ECO:0000256" key="1">
    <source>
        <dbReference type="ARBA" id="ARBA00004173"/>
    </source>
</evidence>
<sequence length="741" mass="80480">MDAPELSASSCARAARELADLQASIEVNADWSAVEQTAQSLADGLRIRNNSFDEHTTLGKTLLPQTLTTLLKVALNGSRVPDGTCASAVFQVLRVGANLCMDHDDNRGYLLDAGFPQIVVSLLEGYAETLPIIPSHVPFLLSDPHLKIVKTAVGALLNLSLGYEPIQNRLISLEVPLTLLRLSTAIYPPGAWLSALETSSAPLDAEDWLMRKGIADWCWRATSGLKDSQSQQVLFNVNSLPSLVIPLKAFINPIRDCSNSLYADPEIRNSLFATDVEVLEEVCELIEAATMDIVDVRLALARGLVDKEEPPCLQLLLEFIEYGDYMPGWDKTNVRAEEVARWKRAVDLCKTAVIKAVVELSGEEGNLTVLWDLTAPQGGFIPRMLKWLHDANTSEDIRDDLVICSTLSLGNLVRRESHSLAFVNPPTSAIPLLVKHLTPVTDIKVKHGVIGLLKHLAQVPANRTVLGQAKVLEYLRTCEVFREKADIAEIVQMSAINLAKHLCTNNVENSITCVLDIDGDDISSSCISQILALSRRSDSIPVKSEGARVLVNTVKSLCSSTGDLLDPRRQAAIKSLNNLEAANALAQLLGRSKKYVTLLNESVVALCLLSVQTNGAVYVLDAIVSELPKEINPPSRQNSINVDAITGSDKPSTPIVAPTTALDMLVTILKNTGSNFPAELRANVCSLLAEIGREALKKEGGGRDREVELVRSSTRSELESPQADSLVLSAAARKTLDAWRS</sequence>
<gene>
    <name evidence="8" type="ORF">PNOK_0031000</name>
</gene>
<dbReference type="GO" id="GO:0005085">
    <property type="term" value="F:guanyl-nucleotide exchange factor activity"/>
    <property type="evidence" value="ECO:0007669"/>
    <property type="project" value="InterPro"/>
</dbReference>
<keyword evidence="9" id="KW-1185">Reference proteome</keyword>
<dbReference type="SMART" id="SM00185">
    <property type="entry name" value="ARM"/>
    <property type="match status" value="3"/>
</dbReference>
<dbReference type="InterPro" id="IPR011989">
    <property type="entry name" value="ARM-like"/>
</dbReference>
<dbReference type="AlphaFoldDB" id="A0A286UUS0"/>
<organism evidence="8 9">
    <name type="scientific">Pyrrhoderma noxium</name>
    <dbReference type="NCBI Taxonomy" id="2282107"/>
    <lineage>
        <taxon>Eukaryota</taxon>
        <taxon>Fungi</taxon>
        <taxon>Dikarya</taxon>
        <taxon>Basidiomycota</taxon>
        <taxon>Agaricomycotina</taxon>
        <taxon>Agaricomycetes</taxon>
        <taxon>Hymenochaetales</taxon>
        <taxon>Hymenochaetaceae</taxon>
        <taxon>Pyrrhoderma</taxon>
    </lineage>
</organism>
<evidence type="ECO:0000256" key="6">
    <source>
        <dbReference type="ARBA" id="ARBA00023128"/>
    </source>
</evidence>
<dbReference type="InterPro" id="IPR016024">
    <property type="entry name" value="ARM-type_fold"/>
</dbReference>
<dbReference type="Proteomes" id="UP000217199">
    <property type="component" value="Unassembled WGS sequence"/>
</dbReference>
<dbReference type="InParanoid" id="A0A286UUS0"/>
<keyword evidence="6" id="KW-0496">Mitochondrion</keyword>
<dbReference type="Gene3D" id="1.25.10.10">
    <property type="entry name" value="Leucine-rich Repeat Variant"/>
    <property type="match status" value="2"/>
</dbReference>
<evidence type="ECO:0000313" key="8">
    <source>
        <dbReference type="EMBL" id="PAV23242.1"/>
    </source>
</evidence>
<reference evidence="8 9" key="1">
    <citation type="journal article" date="2017" name="Mol. Ecol.">
        <title>Comparative and population genomic landscape of Phellinus noxius: A hypervariable fungus causing root rot in trees.</title>
        <authorList>
            <person name="Chung C.L."/>
            <person name="Lee T.J."/>
            <person name="Akiba M."/>
            <person name="Lee H.H."/>
            <person name="Kuo T.H."/>
            <person name="Liu D."/>
            <person name="Ke H.M."/>
            <person name="Yokoi T."/>
            <person name="Roa M.B."/>
            <person name="Lu M.J."/>
            <person name="Chang Y.Y."/>
            <person name="Ann P.J."/>
            <person name="Tsai J.N."/>
            <person name="Chen C.Y."/>
            <person name="Tzean S.S."/>
            <person name="Ota Y."/>
            <person name="Hattori T."/>
            <person name="Sahashi N."/>
            <person name="Liou R.F."/>
            <person name="Kikuchi T."/>
            <person name="Tsai I.J."/>
        </authorList>
    </citation>
    <scope>NUCLEOTIDE SEQUENCE [LARGE SCALE GENOMIC DNA]</scope>
    <source>
        <strain evidence="8 9">FFPRI411160</strain>
    </source>
</reference>
<proteinExistence type="predicted"/>
<evidence type="ECO:0000256" key="2">
    <source>
        <dbReference type="ARBA" id="ARBA00004240"/>
    </source>
</evidence>
<evidence type="ECO:0000313" key="9">
    <source>
        <dbReference type="Proteomes" id="UP000217199"/>
    </source>
</evidence>
<evidence type="ECO:0000256" key="4">
    <source>
        <dbReference type="ARBA" id="ARBA00022490"/>
    </source>
</evidence>
<dbReference type="GO" id="GO:0005783">
    <property type="term" value="C:endoplasmic reticulum"/>
    <property type="evidence" value="ECO:0007669"/>
    <property type="project" value="UniProtKB-SubCell"/>
</dbReference>
<dbReference type="EMBL" id="NBII01000001">
    <property type="protein sequence ID" value="PAV23242.1"/>
    <property type="molecule type" value="Genomic_DNA"/>
</dbReference>
<evidence type="ECO:0000256" key="3">
    <source>
        <dbReference type="ARBA" id="ARBA00004514"/>
    </source>
</evidence>
<dbReference type="STRING" id="2282107.A0A286UUS0"/>
<protein>
    <submittedName>
        <fullName evidence="8">Gtp binding protein</fullName>
    </submittedName>
</protein>
<dbReference type="InterPro" id="IPR040144">
    <property type="entry name" value="RAP1GDS1"/>
</dbReference>
<dbReference type="OrthoDB" id="26149at2759"/>
<dbReference type="PANTHER" id="PTHR10957">
    <property type="entry name" value="RAP1 GTPASE-GDP DISSOCIATION STIMULATOR 1"/>
    <property type="match status" value="1"/>
</dbReference>
<dbReference type="InterPro" id="IPR000225">
    <property type="entry name" value="Armadillo"/>
</dbReference>